<proteinExistence type="inferred from homology"/>
<dbReference type="SUPFAM" id="SSF117457">
    <property type="entry name" value="FumA C-terminal domain-like"/>
    <property type="match status" value="1"/>
</dbReference>
<gene>
    <name evidence="4" type="ORF">METZ01_LOCUS252965</name>
</gene>
<keyword evidence="2" id="KW-0456">Lyase</keyword>
<feature type="domain" description="Fe-S hydro-lyase tartrate dehydratase beta-type catalytic" evidence="3">
    <location>
        <begin position="2"/>
        <end position="178"/>
    </location>
</feature>
<dbReference type="NCBIfam" id="TIGR00723">
    <property type="entry name" value="ttdB_fumA_fumB"/>
    <property type="match status" value="1"/>
</dbReference>
<evidence type="ECO:0000256" key="1">
    <source>
        <dbReference type="ARBA" id="ARBA00008876"/>
    </source>
</evidence>
<dbReference type="InterPro" id="IPR004647">
    <property type="entry name" value="Fe-S_hydro-lyase_TtdB-typ_cat"/>
</dbReference>
<dbReference type="GO" id="GO:0016836">
    <property type="term" value="F:hydro-lyase activity"/>
    <property type="evidence" value="ECO:0007669"/>
    <property type="project" value="InterPro"/>
</dbReference>
<protein>
    <recommendedName>
        <fullName evidence="3">Fe-S hydro-lyase tartrate dehydratase beta-type catalytic domain-containing protein</fullName>
    </recommendedName>
</protein>
<evidence type="ECO:0000256" key="2">
    <source>
        <dbReference type="ARBA" id="ARBA00023239"/>
    </source>
</evidence>
<organism evidence="4">
    <name type="scientific">marine metagenome</name>
    <dbReference type="NCBI Taxonomy" id="408172"/>
    <lineage>
        <taxon>unclassified sequences</taxon>
        <taxon>metagenomes</taxon>
        <taxon>ecological metagenomes</taxon>
    </lineage>
</organism>
<accession>A0A382IN39</accession>
<dbReference type="EMBL" id="UINC01067942">
    <property type="protein sequence ID" value="SVC00111.1"/>
    <property type="molecule type" value="Genomic_DNA"/>
</dbReference>
<reference evidence="4" key="1">
    <citation type="submission" date="2018-05" db="EMBL/GenBank/DDBJ databases">
        <authorList>
            <person name="Lanie J.A."/>
            <person name="Ng W.-L."/>
            <person name="Kazmierczak K.M."/>
            <person name="Andrzejewski T.M."/>
            <person name="Davidsen T.M."/>
            <person name="Wayne K.J."/>
            <person name="Tettelin H."/>
            <person name="Glass J.I."/>
            <person name="Rusch D."/>
            <person name="Podicherti R."/>
            <person name="Tsui H.-C.T."/>
            <person name="Winkler M.E."/>
        </authorList>
    </citation>
    <scope>NUCLEOTIDE SEQUENCE</scope>
</reference>
<dbReference type="Pfam" id="PF05683">
    <property type="entry name" value="Fumerase_C"/>
    <property type="match status" value="1"/>
</dbReference>
<dbReference type="PANTHER" id="PTHR43351">
    <property type="entry name" value="L(+)-TARTRATE DEHYDRATASE SUBUNIT BETA"/>
    <property type="match status" value="1"/>
</dbReference>
<dbReference type="Gene3D" id="3.20.130.10">
    <property type="entry name" value="Fe-S hydro-lyase, tartrate dehydratase beta-type, catalytic domain"/>
    <property type="match status" value="1"/>
</dbReference>
<dbReference type="PANTHER" id="PTHR43351:SF2">
    <property type="entry name" value="L(+)-TARTRATE DEHYDRATASE SUBUNIT BETA-RELATED"/>
    <property type="match status" value="1"/>
</dbReference>
<evidence type="ECO:0000313" key="4">
    <source>
        <dbReference type="EMBL" id="SVC00111.1"/>
    </source>
</evidence>
<dbReference type="InterPro" id="IPR036660">
    <property type="entry name" value="Fe-S_hydroAse_TtdB_cat_sf"/>
</dbReference>
<comment type="similarity">
    <text evidence="1">Belongs to the class-I fumarase family.</text>
</comment>
<evidence type="ECO:0000259" key="3">
    <source>
        <dbReference type="Pfam" id="PF05683"/>
    </source>
</evidence>
<dbReference type="AlphaFoldDB" id="A0A382IN39"/>
<name>A0A382IN39_9ZZZZ</name>
<sequence length="191" mass="20589">MIELTTPITEEQIRELKVGDEVGISGVIFTGRDAVHKYLHEGGELPEGVSFEGGVIYHCGPVVLKDDKDDWQVTAAGPTTSIREEPYQGDIMKKLGVRGVIGKGGMGAKTLAACGENGSVYLHAIGGAAQVLAERIIKVRNVYFLEEFGSPEAIWELEVDRFPAVVTMDSHGRSLHAEVAEASQAVLEENI</sequence>